<feature type="domain" description="Aldehyde oxidase/xanthine dehydrogenase a/b hammerhead" evidence="1">
    <location>
        <begin position="32"/>
        <end position="144"/>
    </location>
</feature>
<dbReference type="PANTHER" id="PTHR11908:SF157">
    <property type="entry name" value="XANTHINE DEHYDROGENASE SUBUNIT D-RELATED"/>
    <property type="match status" value="1"/>
</dbReference>
<accession>A0A537J9F7</accession>
<dbReference type="InterPro" id="IPR046867">
    <property type="entry name" value="AldOxase/xan_DH_MoCoBD2"/>
</dbReference>
<dbReference type="Gene3D" id="3.90.1170.50">
    <property type="entry name" value="Aldehyde oxidase/xanthine dehydrogenase, a/b hammerhead"/>
    <property type="match status" value="1"/>
</dbReference>
<dbReference type="Pfam" id="PF02738">
    <property type="entry name" value="MoCoBD_1"/>
    <property type="match status" value="1"/>
</dbReference>
<dbReference type="Gene3D" id="3.30.365.10">
    <property type="entry name" value="Aldehyde oxidase/xanthine dehydrogenase, molybdopterin binding domain"/>
    <property type="match status" value="4"/>
</dbReference>
<protein>
    <submittedName>
        <fullName evidence="2">Xanthine dehydrogenase family protein</fullName>
    </submittedName>
</protein>
<organism evidence="2 3">
    <name type="scientific">Candidatus Segetimicrobium genomatis</name>
    <dbReference type="NCBI Taxonomy" id="2569760"/>
    <lineage>
        <taxon>Bacteria</taxon>
        <taxon>Bacillati</taxon>
        <taxon>Candidatus Sysuimicrobiota</taxon>
        <taxon>Candidatus Sysuimicrobiia</taxon>
        <taxon>Candidatus Sysuimicrobiales</taxon>
        <taxon>Candidatus Segetimicrobiaceae</taxon>
        <taxon>Candidatus Segetimicrobium</taxon>
    </lineage>
</organism>
<dbReference type="InterPro" id="IPR036856">
    <property type="entry name" value="Ald_Oxase/Xan_DH_a/b_sf"/>
</dbReference>
<dbReference type="InterPro" id="IPR000674">
    <property type="entry name" value="Ald_Oxase/Xan_DH_a/b"/>
</dbReference>
<dbReference type="GO" id="GO:0005506">
    <property type="term" value="F:iron ion binding"/>
    <property type="evidence" value="ECO:0007669"/>
    <property type="project" value="InterPro"/>
</dbReference>
<dbReference type="EMBL" id="VBAO01000239">
    <property type="protein sequence ID" value="TMI80135.1"/>
    <property type="molecule type" value="Genomic_DNA"/>
</dbReference>
<reference evidence="2 3" key="1">
    <citation type="journal article" date="2019" name="Nat. Microbiol.">
        <title>Mediterranean grassland soil C-N compound turnover is dependent on rainfall and depth, and is mediated by genomically divergent microorganisms.</title>
        <authorList>
            <person name="Diamond S."/>
            <person name="Andeer P.F."/>
            <person name="Li Z."/>
            <person name="Crits-Christoph A."/>
            <person name="Burstein D."/>
            <person name="Anantharaman K."/>
            <person name="Lane K.R."/>
            <person name="Thomas B.C."/>
            <person name="Pan C."/>
            <person name="Northen T.R."/>
            <person name="Banfield J.F."/>
        </authorList>
    </citation>
    <scope>NUCLEOTIDE SEQUENCE [LARGE SCALE GENOMIC DNA]</scope>
    <source>
        <strain evidence="2">NP_7</strain>
    </source>
</reference>
<dbReference type="PANTHER" id="PTHR11908">
    <property type="entry name" value="XANTHINE DEHYDROGENASE"/>
    <property type="match status" value="1"/>
</dbReference>
<evidence type="ECO:0000313" key="3">
    <source>
        <dbReference type="Proteomes" id="UP000320048"/>
    </source>
</evidence>
<dbReference type="GO" id="GO:0016491">
    <property type="term" value="F:oxidoreductase activity"/>
    <property type="evidence" value="ECO:0007669"/>
    <property type="project" value="InterPro"/>
</dbReference>
<dbReference type="Pfam" id="PF20256">
    <property type="entry name" value="MoCoBD_2"/>
    <property type="match status" value="1"/>
</dbReference>
<dbReference type="InterPro" id="IPR016208">
    <property type="entry name" value="Ald_Oxase/xanthine_DH-like"/>
</dbReference>
<dbReference type="AlphaFoldDB" id="A0A537J9F7"/>
<sequence>MAQGDPREPSRPSPYRIIGRPLARFDARDKVRGTTLYAADWRLPGMLVGRILRAVYPSARIRRIGVERARALPGVAAVLTANDVPSNAVHEDPTGVGLASFATPILAAGRVRYQAEPLALAAAGSDVQAQAALEAIEVDYQPLPGVFDMEEALRAGAPRVHEDRENLLIHWKLRRGDIEEGFRGADAVVEHTYRTQRVDHAYLEPEAGVAWVDGDGTVNIRASTQVIEHFREIAEMLHLPHTKVRVIAPFLGGGFGGKEDMTLEPYIALLAWKTRRPVRMAWSRQESLLARPKRHPFTMRYKTGAARDGRLVAQEITFLADAGPYPLLSPRVLFAALVVGSGPYRVPHVKIDARAVFTNNVPTSAMRGFGAMQVTFAYESQMDLLAERLGLSPLEIRSRNFLEKGDHLPTGEAIETHIALPRLTSLAVDALGQRTRPSRPSARVGRGIACNIQPYGRTVWFRDRAQAWIGFEVDGSLVVRAGVTDLGGGQAASLAQIAAEILGVSPDRIAVHIGDSALTPLAGGTFATRQLYMSGNAVLKTAQELRAMIVPAAASLLEAAEADVEFADNHAGVIGSVARRVPLARVVAECARRGIAPAHLSGFQGGQAPPVDLDTGQGKTFPDYTFGCHAVEVEVDSETGAVTLLKHVAGHDVGRAINPQSVEGQIQGGAVMGAGQALMEEVTLDAGNNLTTLFASYLIPTAMDVPDVRPVVVESGEGKGPFNARGIGEPPTGPPLAAVASAIRDAAGVRLLELPMTPERVFRALEARRKEKGSGEP</sequence>
<proteinExistence type="predicted"/>
<gene>
    <name evidence="2" type="ORF">E6H04_09140</name>
</gene>
<dbReference type="InterPro" id="IPR037165">
    <property type="entry name" value="AldOxase/xan_DH_Mopterin-bd_sf"/>
</dbReference>
<dbReference type="SUPFAM" id="SSF56003">
    <property type="entry name" value="Molybdenum cofactor-binding domain"/>
    <property type="match status" value="1"/>
</dbReference>
<comment type="caution">
    <text evidence="2">The sequence shown here is derived from an EMBL/GenBank/DDBJ whole genome shotgun (WGS) entry which is preliminary data.</text>
</comment>
<dbReference type="SMART" id="SM01008">
    <property type="entry name" value="Ald_Xan_dh_C"/>
    <property type="match status" value="1"/>
</dbReference>
<evidence type="ECO:0000313" key="2">
    <source>
        <dbReference type="EMBL" id="TMI80135.1"/>
    </source>
</evidence>
<dbReference type="InterPro" id="IPR008274">
    <property type="entry name" value="AldOxase/xan_DH_MoCoBD1"/>
</dbReference>
<dbReference type="Pfam" id="PF01315">
    <property type="entry name" value="Ald_Xan_dh_C"/>
    <property type="match status" value="1"/>
</dbReference>
<evidence type="ECO:0000259" key="1">
    <source>
        <dbReference type="SMART" id="SM01008"/>
    </source>
</evidence>
<dbReference type="SUPFAM" id="SSF54665">
    <property type="entry name" value="CO dehydrogenase molybdoprotein N-domain-like"/>
    <property type="match status" value="1"/>
</dbReference>
<dbReference type="Proteomes" id="UP000320048">
    <property type="component" value="Unassembled WGS sequence"/>
</dbReference>
<name>A0A537J9F7_9BACT</name>